<proteinExistence type="predicted"/>
<keyword evidence="3" id="KW-1185">Reference proteome</keyword>
<evidence type="ECO:0000313" key="2">
    <source>
        <dbReference type="EMBL" id="MCJ8013862.1"/>
    </source>
</evidence>
<dbReference type="Proteomes" id="UP001139347">
    <property type="component" value="Unassembled WGS sequence"/>
</dbReference>
<comment type="caution">
    <text evidence="2">The sequence shown here is derived from an EMBL/GenBank/DDBJ whole genome shotgun (WGS) entry which is preliminary data.</text>
</comment>
<protein>
    <submittedName>
        <fullName evidence="2">Uncharacterized protein</fullName>
    </submittedName>
</protein>
<reference evidence="2" key="1">
    <citation type="submission" date="2022-04" db="EMBL/GenBank/DDBJ databases">
        <title>Paenibacillus mangrovi sp. nov., a novel endophytic bacterium isolated from bark of Kandelia candel.</title>
        <authorList>
            <person name="Tuo L."/>
        </authorList>
    </citation>
    <scope>NUCLEOTIDE SEQUENCE</scope>
    <source>
        <strain evidence="2">KQZ6P-2</strain>
    </source>
</reference>
<gene>
    <name evidence="2" type="ORF">MUG84_19230</name>
</gene>
<name>A0A9X2B6J0_9BACL</name>
<evidence type="ECO:0000313" key="3">
    <source>
        <dbReference type="Proteomes" id="UP001139347"/>
    </source>
</evidence>
<feature type="transmembrane region" description="Helical" evidence="1">
    <location>
        <begin position="6"/>
        <end position="25"/>
    </location>
</feature>
<sequence length="123" mass="13708">MENKNSALILGLSALMLFVAVYLVFMVKPQTETATATHIIGGSLDIYPKDMNNTSFPKELNVKSNALNEQIVPLGDNRFAVIDGNTESDTHGTILIYEYDAQSGKLKFLTSDNYVMRMNQRTE</sequence>
<organism evidence="2 3">
    <name type="scientific">Paenibacillus mangrovi</name>
    <dbReference type="NCBI Taxonomy" id="2931978"/>
    <lineage>
        <taxon>Bacteria</taxon>
        <taxon>Bacillati</taxon>
        <taxon>Bacillota</taxon>
        <taxon>Bacilli</taxon>
        <taxon>Bacillales</taxon>
        <taxon>Paenibacillaceae</taxon>
        <taxon>Paenibacillus</taxon>
    </lineage>
</organism>
<dbReference type="EMBL" id="JALIRP010000008">
    <property type="protein sequence ID" value="MCJ8013862.1"/>
    <property type="molecule type" value="Genomic_DNA"/>
</dbReference>
<keyword evidence="1" id="KW-1133">Transmembrane helix</keyword>
<keyword evidence="1" id="KW-0812">Transmembrane</keyword>
<accession>A0A9X2B6J0</accession>
<evidence type="ECO:0000256" key="1">
    <source>
        <dbReference type="SAM" id="Phobius"/>
    </source>
</evidence>
<keyword evidence="1" id="KW-0472">Membrane</keyword>
<dbReference type="RefSeq" id="WP_244727805.1">
    <property type="nucleotide sequence ID" value="NZ_JALIRP010000008.1"/>
</dbReference>
<dbReference type="AlphaFoldDB" id="A0A9X2B6J0"/>